<evidence type="ECO:0008006" key="3">
    <source>
        <dbReference type="Google" id="ProtNLM"/>
    </source>
</evidence>
<comment type="caution">
    <text evidence="1">The sequence shown here is derived from an EMBL/GenBank/DDBJ whole genome shotgun (WGS) entry which is preliminary data.</text>
</comment>
<reference evidence="2" key="1">
    <citation type="journal article" date="2019" name="Int. J. Syst. Evol. Microbiol.">
        <title>The Global Catalogue of Microorganisms (GCM) 10K type strain sequencing project: providing services to taxonomists for standard genome sequencing and annotation.</title>
        <authorList>
            <consortium name="The Broad Institute Genomics Platform"/>
            <consortium name="The Broad Institute Genome Sequencing Center for Infectious Disease"/>
            <person name="Wu L."/>
            <person name="Ma J."/>
        </authorList>
    </citation>
    <scope>NUCLEOTIDE SEQUENCE [LARGE SCALE GENOMIC DNA]</scope>
    <source>
        <strain evidence="2">CCUG 54527</strain>
    </source>
</reference>
<dbReference type="EMBL" id="JBHSRI010000002">
    <property type="protein sequence ID" value="MFC6038142.1"/>
    <property type="molecule type" value="Genomic_DNA"/>
</dbReference>
<protein>
    <recommendedName>
        <fullName evidence="3">Abortive phage infection protein</fullName>
    </recommendedName>
</protein>
<keyword evidence="2" id="KW-1185">Reference proteome</keyword>
<accession>A0ABW1L4R6</accession>
<sequence>MTTYEQQLEDLKEGIVTSITIEKEKFLEFREVLILREDFKHFRGIAKQGGIVIYTYEKSARS</sequence>
<gene>
    <name evidence="1" type="ORF">ACFPYN_01630</name>
</gene>
<proteinExistence type="predicted"/>
<name>A0ABW1L4R6_9BACL</name>
<evidence type="ECO:0000313" key="2">
    <source>
        <dbReference type="Proteomes" id="UP001596170"/>
    </source>
</evidence>
<dbReference type="Proteomes" id="UP001596170">
    <property type="component" value="Unassembled WGS sequence"/>
</dbReference>
<evidence type="ECO:0000313" key="1">
    <source>
        <dbReference type="EMBL" id="MFC6038142.1"/>
    </source>
</evidence>
<organism evidence="1 2">
    <name type="scientific">Paenisporosarcina macmurdoensis</name>
    <dbReference type="NCBI Taxonomy" id="212659"/>
    <lineage>
        <taxon>Bacteria</taxon>
        <taxon>Bacillati</taxon>
        <taxon>Bacillota</taxon>
        <taxon>Bacilli</taxon>
        <taxon>Bacillales</taxon>
        <taxon>Caryophanaceae</taxon>
        <taxon>Paenisporosarcina</taxon>
    </lineage>
</organism>
<dbReference type="RefSeq" id="WP_377732145.1">
    <property type="nucleotide sequence ID" value="NZ_JBHSRI010000002.1"/>
</dbReference>